<dbReference type="InterPro" id="IPR035899">
    <property type="entry name" value="DBL_dom_sf"/>
</dbReference>
<comment type="subcellular location">
    <subcellularLocation>
        <location evidence="1">Cytoplasm</location>
    </subcellularLocation>
</comment>
<dbReference type="Proteomes" id="UP000828390">
    <property type="component" value="Unassembled WGS sequence"/>
</dbReference>
<dbReference type="AlphaFoldDB" id="A0A9D4QSN6"/>
<evidence type="ECO:0000256" key="3">
    <source>
        <dbReference type="ARBA" id="ARBA00022553"/>
    </source>
</evidence>
<keyword evidence="4" id="KW-0479">Metal-binding</keyword>
<evidence type="ECO:0000256" key="5">
    <source>
        <dbReference type="ARBA" id="ARBA00023054"/>
    </source>
</evidence>
<evidence type="ECO:0000313" key="10">
    <source>
        <dbReference type="EMBL" id="KAH3841172.1"/>
    </source>
</evidence>
<dbReference type="PANTHER" id="PTHR13944">
    <property type="entry name" value="AGAP007712-PA"/>
    <property type="match status" value="1"/>
</dbReference>
<protein>
    <submittedName>
        <fullName evidence="10">Uncharacterized protein</fullName>
    </submittedName>
</protein>
<keyword evidence="3" id="KW-0597">Phosphoprotein</keyword>
<accession>A0A9D4QSN6</accession>
<evidence type="ECO:0000256" key="4">
    <source>
        <dbReference type="ARBA" id="ARBA00022771"/>
    </source>
</evidence>
<feature type="region of interest" description="Disordered" evidence="7">
    <location>
        <begin position="655"/>
        <end position="735"/>
    </location>
</feature>
<feature type="domain" description="PH" evidence="8">
    <location>
        <begin position="195"/>
        <end position="307"/>
    </location>
</feature>
<feature type="compositionally biased region" description="Polar residues" evidence="7">
    <location>
        <begin position="704"/>
        <end position="713"/>
    </location>
</feature>
<evidence type="ECO:0000313" key="11">
    <source>
        <dbReference type="Proteomes" id="UP000828390"/>
    </source>
</evidence>
<proteinExistence type="predicted"/>
<evidence type="ECO:0000256" key="6">
    <source>
        <dbReference type="SAM" id="Coils"/>
    </source>
</evidence>
<dbReference type="InterPro" id="IPR041020">
    <property type="entry name" value="PH_16"/>
</dbReference>
<organism evidence="10 11">
    <name type="scientific">Dreissena polymorpha</name>
    <name type="common">Zebra mussel</name>
    <name type="synonym">Mytilus polymorpha</name>
    <dbReference type="NCBI Taxonomy" id="45954"/>
    <lineage>
        <taxon>Eukaryota</taxon>
        <taxon>Metazoa</taxon>
        <taxon>Spiralia</taxon>
        <taxon>Lophotrochozoa</taxon>
        <taxon>Mollusca</taxon>
        <taxon>Bivalvia</taxon>
        <taxon>Autobranchia</taxon>
        <taxon>Heteroconchia</taxon>
        <taxon>Euheterodonta</taxon>
        <taxon>Imparidentia</taxon>
        <taxon>Neoheterodontei</taxon>
        <taxon>Myida</taxon>
        <taxon>Dreissenoidea</taxon>
        <taxon>Dreissenidae</taxon>
        <taxon>Dreissena</taxon>
    </lineage>
</organism>
<evidence type="ECO:0000259" key="8">
    <source>
        <dbReference type="PROSITE" id="PS50003"/>
    </source>
</evidence>
<dbReference type="GO" id="GO:0008270">
    <property type="term" value="F:zinc ion binding"/>
    <property type="evidence" value="ECO:0007669"/>
    <property type="project" value="UniProtKB-KW"/>
</dbReference>
<comment type="caution">
    <text evidence="10">The sequence shown here is derived from an EMBL/GenBank/DDBJ whole genome shotgun (WGS) entry which is preliminary data.</text>
</comment>
<feature type="compositionally biased region" description="Polar residues" evidence="7">
    <location>
        <begin position="723"/>
        <end position="733"/>
    </location>
</feature>
<evidence type="ECO:0000256" key="7">
    <source>
        <dbReference type="SAM" id="MobiDB-lite"/>
    </source>
</evidence>
<sequence>MVNELHMPPQMVNSMFPRLDDLTDVHMEFLRTLQMLQSKRPDKMIDEIGATLVGQFSGAFGDKMKASYGMFCSAHLESVQNYKDMMMKDRKFQQFIKTTTEHPMCQKREIPDFIQIITQRPTKYPILIDSILHSTKEKKELEQLMTALERSRDVLKAVDDQVDAAHRAMKLRDISNRLDVRSHVMHRGKKLKNKDILQGGRVLRHEGIVGLKMGRGGKAVEVLAVLLNDILFFLQENNQKYSFYSQDNKYGVVSLFNLLVREKQDERDTKGIYLISQNKQAPVMFEIVFNSTAEMSKWAHILRQTVAQCPEEEEEEITGAEEDRRKLEEKFAERSARAQNIIEKLRQIDEEIREQCDAKNRLIVELLSVFSEEEQPSSRPCSQNLEELPTSAENTSLEACLSDVSSQLTALLQGKVATNLGRCVSSVGEYSSNTFVNSPLLKKAETFAGFDNAERKVKRLEGEDVRDSYVEPPMSADISDLDLSHNVSKTSYDSEGESGHGSSPSLTTSTHSALSVPPVLPSPGFQEQPNIANILRTFNSVVHMTVSQVTANETLKAQLAQANEKINKLAFDVHDKKGGFKHNQLEELRNLQGVIQKEKKDLERQKERDLSALEQEKLQLEDLKNSLNGKEAELKQQKEKLAKDKETLQKQMDMLRQSGKLPRGNEASDVPDIVTEQLKPDFVPVHRRSASDESFKSSKEDSPRPNSSGASKENNFRPENKTVTKLQSFNFGSNKKDLPVHLLSAFNEQKIGTENVSKLLSSGASSTSLPDKATVSRLRNSSSGNQASFSQPQDSALASDRAQMEHSASLDHIRGPPSVPTGSAVTIPAGNWQSNRPKSVAPSGLSTSVLKLAIDKGDKKGKGKTTPPQAADKGPKSRASGDRPGNVNHKSTKSQISFF</sequence>
<keyword evidence="4" id="KW-0863">Zinc-finger</keyword>
<evidence type="ECO:0000256" key="2">
    <source>
        <dbReference type="ARBA" id="ARBA00022490"/>
    </source>
</evidence>
<dbReference type="SMART" id="SM00325">
    <property type="entry name" value="RhoGEF"/>
    <property type="match status" value="1"/>
</dbReference>
<dbReference type="InterPro" id="IPR051632">
    <property type="entry name" value="Rho_GEF"/>
</dbReference>
<dbReference type="Gene3D" id="2.30.29.30">
    <property type="entry name" value="Pleckstrin-homology domain (PH domain)/Phosphotyrosine-binding domain (PTB)"/>
    <property type="match status" value="1"/>
</dbReference>
<keyword evidence="5 6" id="KW-0175">Coiled coil</keyword>
<dbReference type="Gene3D" id="1.20.900.10">
    <property type="entry name" value="Dbl homology (DH) domain"/>
    <property type="match status" value="1"/>
</dbReference>
<dbReference type="PANTHER" id="PTHR13944:SF21">
    <property type="entry name" value="CYSTS, ISOFORM C"/>
    <property type="match status" value="1"/>
</dbReference>
<name>A0A9D4QSN6_DREPO</name>
<feature type="compositionally biased region" description="Low complexity" evidence="7">
    <location>
        <begin position="760"/>
        <end position="769"/>
    </location>
</feature>
<keyword evidence="2" id="KW-0963">Cytoplasm</keyword>
<feature type="coiled-coil region" evidence="6">
    <location>
        <begin position="131"/>
        <end position="161"/>
    </location>
</feature>
<keyword evidence="4" id="KW-0862">Zinc</keyword>
<feature type="domain" description="DH" evidence="9">
    <location>
        <begin position="1"/>
        <end position="161"/>
    </location>
</feature>
<gene>
    <name evidence="10" type="ORF">DPMN_114630</name>
</gene>
<feature type="region of interest" description="Disordered" evidence="7">
    <location>
        <begin position="468"/>
        <end position="525"/>
    </location>
</feature>
<feature type="region of interest" description="Disordered" evidence="7">
    <location>
        <begin position="760"/>
        <end position="899"/>
    </location>
</feature>
<dbReference type="SMART" id="SM00233">
    <property type="entry name" value="PH"/>
    <property type="match status" value="1"/>
</dbReference>
<reference evidence="10" key="1">
    <citation type="journal article" date="2019" name="bioRxiv">
        <title>The Genome of the Zebra Mussel, Dreissena polymorpha: A Resource for Invasive Species Research.</title>
        <authorList>
            <person name="McCartney M.A."/>
            <person name="Auch B."/>
            <person name="Kono T."/>
            <person name="Mallez S."/>
            <person name="Zhang Y."/>
            <person name="Obille A."/>
            <person name="Becker A."/>
            <person name="Abrahante J.E."/>
            <person name="Garbe J."/>
            <person name="Badalamenti J.P."/>
            <person name="Herman A."/>
            <person name="Mangelson H."/>
            <person name="Liachko I."/>
            <person name="Sullivan S."/>
            <person name="Sone E.D."/>
            <person name="Koren S."/>
            <person name="Silverstein K.A.T."/>
            <person name="Beckman K.B."/>
            <person name="Gohl D.M."/>
        </authorList>
    </citation>
    <scope>NUCLEOTIDE SEQUENCE</scope>
    <source>
        <strain evidence="10">Duluth1</strain>
        <tissue evidence="10">Whole animal</tissue>
    </source>
</reference>
<dbReference type="EMBL" id="JAIWYP010000004">
    <property type="protein sequence ID" value="KAH3841172.1"/>
    <property type="molecule type" value="Genomic_DNA"/>
</dbReference>
<keyword evidence="11" id="KW-1185">Reference proteome</keyword>
<dbReference type="GO" id="GO:0005085">
    <property type="term" value="F:guanyl-nucleotide exchange factor activity"/>
    <property type="evidence" value="ECO:0007669"/>
    <property type="project" value="InterPro"/>
</dbReference>
<dbReference type="InterPro" id="IPR000219">
    <property type="entry name" value="DH_dom"/>
</dbReference>
<dbReference type="SUPFAM" id="SSF48065">
    <property type="entry name" value="DBL homology domain (DH-domain)"/>
    <property type="match status" value="1"/>
</dbReference>
<dbReference type="SUPFAM" id="SSF50729">
    <property type="entry name" value="PH domain-like"/>
    <property type="match status" value="1"/>
</dbReference>
<feature type="compositionally biased region" description="Basic and acidic residues" evidence="7">
    <location>
        <begin position="802"/>
        <end position="814"/>
    </location>
</feature>
<dbReference type="Pfam" id="PF17838">
    <property type="entry name" value="PH_16"/>
    <property type="match status" value="1"/>
</dbReference>
<dbReference type="InterPro" id="IPR011993">
    <property type="entry name" value="PH-like_dom_sf"/>
</dbReference>
<dbReference type="PROSITE" id="PS50003">
    <property type="entry name" value="PH_DOMAIN"/>
    <property type="match status" value="1"/>
</dbReference>
<feature type="compositionally biased region" description="Basic and acidic residues" evidence="7">
    <location>
        <begin position="689"/>
        <end position="703"/>
    </location>
</feature>
<dbReference type="GO" id="GO:0005737">
    <property type="term" value="C:cytoplasm"/>
    <property type="evidence" value="ECO:0007669"/>
    <property type="project" value="UniProtKB-SubCell"/>
</dbReference>
<dbReference type="GO" id="GO:0035023">
    <property type="term" value="P:regulation of Rho protein signal transduction"/>
    <property type="evidence" value="ECO:0007669"/>
    <property type="project" value="TreeGrafter"/>
</dbReference>
<reference evidence="10" key="2">
    <citation type="submission" date="2020-11" db="EMBL/GenBank/DDBJ databases">
        <authorList>
            <person name="McCartney M.A."/>
            <person name="Auch B."/>
            <person name="Kono T."/>
            <person name="Mallez S."/>
            <person name="Becker A."/>
            <person name="Gohl D.M."/>
            <person name="Silverstein K.A.T."/>
            <person name="Koren S."/>
            <person name="Bechman K.B."/>
            <person name="Herman A."/>
            <person name="Abrahante J.E."/>
            <person name="Garbe J."/>
        </authorList>
    </citation>
    <scope>NUCLEOTIDE SEQUENCE</scope>
    <source>
        <strain evidence="10">Duluth1</strain>
        <tissue evidence="10">Whole animal</tissue>
    </source>
</reference>
<evidence type="ECO:0000256" key="1">
    <source>
        <dbReference type="ARBA" id="ARBA00004496"/>
    </source>
</evidence>
<dbReference type="InterPro" id="IPR001849">
    <property type="entry name" value="PH_domain"/>
</dbReference>
<dbReference type="Pfam" id="PF00621">
    <property type="entry name" value="RhoGEF"/>
    <property type="match status" value="1"/>
</dbReference>
<evidence type="ECO:0000259" key="9">
    <source>
        <dbReference type="PROSITE" id="PS50010"/>
    </source>
</evidence>
<feature type="compositionally biased region" description="Polar residues" evidence="7">
    <location>
        <begin position="777"/>
        <end position="796"/>
    </location>
</feature>
<dbReference type="PROSITE" id="PS50010">
    <property type="entry name" value="DH_2"/>
    <property type="match status" value="1"/>
</dbReference>